<accession>A0A8S5QQH7</accession>
<sequence length="61" mass="6699">MDIDNLILRLGNVGLLLESVETKGEGNLNNLLAAIQLTRKTIKELKEVVNGENHDKQGESV</sequence>
<name>A0A8S5QQH7_9CAUD</name>
<protein>
    <submittedName>
        <fullName evidence="1">Uncharacterized protein</fullName>
    </submittedName>
</protein>
<evidence type="ECO:0000313" key="1">
    <source>
        <dbReference type="EMBL" id="DAE21067.1"/>
    </source>
</evidence>
<proteinExistence type="predicted"/>
<organism evidence="1">
    <name type="scientific">Siphoviridae sp. ct8LX107</name>
    <dbReference type="NCBI Taxonomy" id="2826169"/>
    <lineage>
        <taxon>Viruses</taxon>
        <taxon>Duplodnaviria</taxon>
        <taxon>Heunggongvirae</taxon>
        <taxon>Uroviricota</taxon>
        <taxon>Caudoviricetes</taxon>
    </lineage>
</organism>
<reference evidence="1" key="1">
    <citation type="journal article" date="2021" name="Proc. Natl. Acad. Sci. U.S.A.">
        <title>A Catalog of Tens of Thousands of Viruses from Human Metagenomes Reveals Hidden Associations with Chronic Diseases.</title>
        <authorList>
            <person name="Tisza M.J."/>
            <person name="Buck C.B."/>
        </authorList>
    </citation>
    <scope>NUCLEOTIDE SEQUENCE</scope>
    <source>
        <strain evidence="1">Ct8LX107</strain>
    </source>
</reference>
<dbReference type="EMBL" id="BK015706">
    <property type="protein sequence ID" value="DAE21067.1"/>
    <property type="molecule type" value="Genomic_DNA"/>
</dbReference>